<keyword evidence="1" id="KW-0547">Nucleotide-binding</keyword>
<sequence length="728" mass="81198">MTAKRKAGKGVLGCCSLRWATGLLAAGSLWMMVWISMHWRLFGTTAGPSSDLPDKSQEDSKPETTPTQLVLDEVPATQQDAGQDGNGHKEVPPSVTKPRLPRPGKGSAVKDGGKELKGGSCPQKPRRKEKWGEVVKEDMKIIKGGSATVATSCHRAGGALVFELRLQEAKRIAGHAYEMPLPDYIVADEPGQPGFERRSTLQLLAVLAGKVSVLGPAHADLESIQKAGGGAFAHWREPLSEGPFGTSKLRFSTPGNVDLTKISQLRAVVFPLSPRMGFVEFVHKPNKKAKDYDPTKRRRRKEIHRELFFQTFPTVGVEPHLADRPQDTLPGVAYLWRASHHDEFNLDLLPGEVFEKRMPYAFAEFFGSFEETGAVLYPPPACYKYYENKVALTELFQGARVQMPMTWVFRDLADAMARKEEVQLPVVIKDPYGYSSIGLLQAETLSELTQALKEFFSKAKPGVEALVQKKVQALREARVTYVDGRPFHGYWRIRQSLKSASAASTRGGYQDFNFPLSELAPFVARFANQTGIPVGGVDLIWQEKNPDLQKEPFTLEVSPTSDINPPSPPDWKEGYAEFKHTKGFRNAYIGIRRKWAEAMALAVVDRHRRSKRHLFIGMPALWHGNEKDEVSLAPSAAAALRQLQRSFFIRILAVPEDQPQDPLNSTLRLLAAAGVEYDDMTLLRLPEHRTHYLGKEALLLDILDKPSARTLQDLGVPFINLLEHSWEQ</sequence>
<evidence type="ECO:0000256" key="2">
    <source>
        <dbReference type="SAM" id="MobiDB-lite"/>
    </source>
</evidence>
<dbReference type="Proteomes" id="UP000604046">
    <property type="component" value="Unassembled WGS sequence"/>
</dbReference>
<comment type="caution">
    <text evidence="4">The sequence shown here is derived from an EMBL/GenBank/DDBJ whole genome shotgun (WGS) entry which is preliminary data.</text>
</comment>
<dbReference type="PROSITE" id="PS50975">
    <property type="entry name" value="ATP_GRASP"/>
    <property type="match status" value="1"/>
</dbReference>
<evidence type="ECO:0000313" key="5">
    <source>
        <dbReference type="Proteomes" id="UP000604046"/>
    </source>
</evidence>
<dbReference type="GO" id="GO:0005737">
    <property type="term" value="C:cytoplasm"/>
    <property type="evidence" value="ECO:0007669"/>
    <property type="project" value="TreeGrafter"/>
</dbReference>
<evidence type="ECO:0000259" key="3">
    <source>
        <dbReference type="PROSITE" id="PS50975"/>
    </source>
</evidence>
<dbReference type="InterPro" id="IPR011761">
    <property type="entry name" value="ATP-grasp"/>
</dbReference>
<dbReference type="AlphaFoldDB" id="A0A812TN03"/>
<evidence type="ECO:0000313" key="4">
    <source>
        <dbReference type="EMBL" id="CAE7534053.1"/>
    </source>
</evidence>
<evidence type="ECO:0000256" key="1">
    <source>
        <dbReference type="PROSITE-ProRule" id="PRU00409"/>
    </source>
</evidence>
<organism evidence="4 5">
    <name type="scientific">Symbiodinium natans</name>
    <dbReference type="NCBI Taxonomy" id="878477"/>
    <lineage>
        <taxon>Eukaryota</taxon>
        <taxon>Sar</taxon>
        <taxon>Alveolata</taxon>
        <taxon>Dinophyceae</taxon>
        <taxon>Suessiales</taxon>
        <taxon>Symbiodiniaceae</taxon>
        <taxon>Symbiodinium</taxon>
    </lineage>
</organism>
<dbReference type="InterPro" id="IPR013815">
    <property type="entry name" value="ATP_grasp_subdomain_1"/>
</dbReference>
<feature type="compositionally biased region" description="Basic and acidic residues" evidence="2">
    <location>
        <begin position="52"/>
        <end position="62"/>
    </location>
</feature>
<accession>A0A812TN03</accession>
<feature type="region of interest" description="Disordered" evidence="2">
    <location>
        <begin position="47"/>
        <end position="130"/>
    </location>
</feature>
<dbReference type="PANTHER" id="PTHR21621">
    <property type="entry name" value="RIBOSOMAL PROTEIN S6 MODIFICATION PROTEIN"/>
    <property type="match status" value="1"/>
</dbReference>
<dbReference type="GO" id="GO:0018169">
    <property type="term" value="F:ribosomal S6-glutamic acid ligase activity"/>
    <property type="evidence" value="ECO:0007669"/>
    <property type="project" value="TreeGrafter"/>
</dbReference>
<keyword evidence="5" id="KW-1185">Reference proteome</keyword>
<dbReference type="EMBL" id="CAJNDS010002583">
    <property type="protein sequence ID" value="CAE7534053.1"/>
    <property type="molecule type" value="Genomic_DNA"/>
</dbReference>
<gene>
    <name evidence="4" type="primary">cofF</name>
    <name evidence="4" type="ORF">SNAT2548_LOCUS29925</name>
</gene>
<name>A0A812TN03_9DINO</name>
<dbReference type="Gene3D" id="3.30.1490.20">
    <property type="entry name" value="ATP-grasp fold, A domain"/>
    <property type="match status" value="1"/>
</dbReference>
<dbReference type="GO" id="GO:0046872">
    <property type="term" value="F:metal ion binding"/>
    <property type="evidence" value="ECO:0007669"/>
    <property type="project" value="InterPro"/>
</dbReference>
<keyword evidence="1" id="KW-0067">ATP-binding</keyword>
<dbReference type="OrthoDB" id="10017101at2759"/>
<feature type="domain" description="ATP-grasp" evidence="3">
    <location>
        <begin position="393"/>
        <end position="589"/>
    </location>
</feature>
<dbReference type="GO" id="GO:0005524">
    <property type="term" value="F:ATP binding"/>
    <property type="evidence" value="ECO:0007669"/>
    <property type="project" value="UniProtKB-UniRule"/>
</dbReference>
<reference evidence="4" key="1">
    <citation type="submission" date="2021-02" db="EMBL/GenBank/DDBJ databases">
        <authorList>
            <person name="Dougan E. K."/>
            <person name="Rhodes N."/>
            <person name="Thang M."/>
            <person name="Chan C."/>
        </authorList>
    </citation>
    <scope>NUCLEOTIDE SEQUENCE</scope>
</reference>
<dbReference type="PANTHER" id="PTHR21621:SF0">
    <property type="entry name" value="BETA-CITRYLGLUTAMATE SYNTHASE B-RELATED"/>
    <property type="match status" value="1"/>
</dbReference>
<dbReference type="SUPFAM" id="SSF56059">
    <property type="entry name" value="Glutathione synthetase ATP-binding domain-like"/>
    <property type="match status" value="1"/>
</dbReference>
<dbReference type="Gene3D" id="3.30.470.20">
    <property type="entry name" value="ATP-grasp fold, B domain"/>
    <property type="match status" value="1"/>
</dbReference>
<proteinExistence type="predicted"/>
<feature type="non-terminal residue" evidence="4">
    <location>
        <position position="1"/>
    </location>
</feature>
<protein>
    <submittedName>
        <fullName evidence="4">CofF protein</fullName>
    </submittedName>
</protein>